<evidence type="ECO:0000313" key="2">
    <source>
        <dbReference type="Proteomes" id="UP001163321"/>
    </source>
</evidence>
<gene>
    <name evidence="1" type="ORF">PsorP6_014822</name>
</gene>
<dbReference type="EMBL" id="CM047586">
    <property type="protein sequence ID" value="KAI9909569.1"/>
    <property type="molecule type" value="Genomic_DNA"/>
</dbReference>
<name>A0ACC0VSW3_9STRA</name>
<accession>A0ACC0VSW3</accession>
<comment type="caution">
    <text evidence="1">The sequence shown here is derived from an EMBL/GenBank/DDBJ whole genome shotgun (WGS) entry which is preliminary data.</text>
</comment>
<keyword evidence="2" id="KW-1185">Reference proteome</keyword>
<reference evidence="1 2" key="1">
    <citation type="journal article" date="2022" name="bioRxiv">
        <title>The genome of the oomycete Peronosclerospora sorghi, a cosmopolitan pathogen of maize and sorghum, is inflated with dispersed pseudogenes.</title>
        <authorList>
            <person name="Fletcher K."/>
            <person name="Martin F."/>
            <person name="Isakeit T."/>
            <person name="Cavanaugh K."/>
            <person name="Magill C."/>
            <person name="Michelmore R."/>
        </authorList>
    </citation>
    <scope>NUCLEOTIDE SEQUENCE [LARGE SCALE GENOMIC DNA]</scope>
    <source>
        <strain evidence="1">P6</strain>
    </source>
</reference>
<protein>
    <submittedName>
        <fullName evidence="1">Uncharacterized protein</fullName>
    </submittedName>
</protein>
<proteinExistence type="predicted"/>
<dbReference type="Proteomes" id="UP001163321">
    <property type="component" value="Chromosome 7"/>
</dbReference>
<evidence type="ECO:0000313" key="1">
    <source>
        <dbReference type="EMBL" id="KAI9909569.1"/>
    </source>
</evidence>
<sequence>MQEGADAISKEEAIEDDVAQDENSQVPTLSEEQTRKSKKRWKEALAKVLQTIEDERRRDTVPGKKLVSFGDVVQAAAAFDRQGHILMDFDDVDESYDISGLQEEAKRCEEASVRTTRRSSRAEYNAPIMTICLMVVGTHGDVQPFLAIAQRLVLDGHRVRVATHGVYRDFVMSHGVEFYPLAGDPKELSAYMVKTGGHLIPLNLEVIQNDVLRNMHMIEDIIYSTWPAVSEADPDGGGTGIPGKPFRAQAIISNPVTYGHIHVAERLGVPLHIMFPQPWVPTTAFPHPLSNLPYTGKPRKVNYLSYKMVDLLMWQGTERMINAFRTDTLGLRKIRKGDGGRDLLLDHAIPHAFMWSPHLVPKPSDWGKIYDVIGTVVLERQTSTYTPSPELEAFLGQDAGPIFVGFGSMVIEDPVAVTKMIIEAATQANVRVLIQSSWSDMAGNLTIPDNIFFLKSCPHNWLMPRVSAVMHHGGAGTTAAGLLAGKPTFIVPFFGDQPFWGRAVMDAGVGVEPCPISQLTTEKLKAAFEALESPEIRARASAMGDLMKQEDGAGEAVRAFYRNLPLHLMQCDLDCGRAATMWSQKDKIRLCDECEFVVTSRPENSPTDIIEYNFVDYSPRGPENVLEGASAGVGALAHVFGSGVKDVVVKPALGYREEGTKGAVIGLVKGLGGLIISPLVGTVVFADHLATGAYNNVVRNDDKTGSLIVGNKKLLNALGFKTRNVHLGSMSEEEEVDTNNQLATQIAVELTPEERNKIEEKFRMLMRKRKLNRQESFELAMSAPSSLATSTSSVDDNAISVHVDGATFDGGNSVAITFGDGENVGKVLEEDQVQELASEALREEKMQEKRLKSLNGKPLPMMNICMMTTGSWEGSVQQYVAIGLRLQLDGHRVRIATHSAHRNRIVMAGLDFYPLGGKALTTDNFLQYLHQRTQDKSRHKSRLLHVAYEKLNHRRESIPDVDELRELIFSLWPACVDVDPLMHGKAFRADAIIAHPYMFGQTIVAERLGVPLHCMSCNPHSRTQAFPHLLSANMKLYRPYRYAPTNAASYDAVDHLLWSGMRDVLNEFRSFLGLTGKSVAKNLLAEWRIPHTYLWNPVLLPKPHDWGSEITIVGYVELEEHGLDSADLTAIEQELQSFVENAAGTPLIYFGFQCDNWDPRRVQDLVSSLEMAARESDVRLVFQGFENSNDDVALFFGGTDLVCEIDPCFPVKRILPYVNATIQWGSTSITSTCLSAEKPSCVVPRNTTQRMWGQALVLAGVGIEPLEVDALTPGNLVHVFRVLLDPKLAHCARRLASKFSSSDAIEAAVSSFYSNLPLEGMTCDLDATRIARVYDSVHELKLSYESRLVVHKITKDQGSAGDLKYKPLKYSQHHPPRYSLRELELLRSPSCGCRKKPRTKVLYTYDPTNVELAARIDDERASLTSSSSLMESTMAKTFSKKRYQFSRLPSMALDVVEMPRFWSSPEEAKKRIEINTKYEKLLKARCGTNGCSSSSVPSSPS</sequence>
<organism evidence="1 2">
    <name type="scientific">Peronosclerospora sorghi</name>
    <dbReference type="NCBI Taxonomy" id="230839"/>
    <lineage>
        <taxon>Eukaryota</taxon>
        <taxon>Sar</taxon>
        <taxon>Stramenopiles</taxon>
        <taxon>Oomycota</taxon>
        <taxon>Peronosporomycetes</taxon>
        <taxon>Peronosporales</taxon>
        <taxon>Peronosporaceae</taxon>
        <taxon>Peronosclerospora</taxon>
    </lineage>
</organism>